<dbReference type="OrthoDB" id="9782418at2"/>
<dbReference type="EMBL" id="SKBU01000002">
    <property type="protein sequence ID" value="TCJ20606.1"/>
    <property type="molecule type" value="Genomic_DNA"/>
</dbReference>
<evidence type="ECO:0000256" key="10">
    <source>
        <dbReference type="SAM" id="Phobius"/>
    </source>
</evidence>
<dbReference type="Pfam" id="PF01040">
    <property type="entry name" value="UbiA"/>
    <property type="match status" value="1"/>
</dbReference>
<dbReference type="GO" id="GO:0008412">
    <property type="term" value="F:4-hydroxybenzoate polyprenyltransferase activity"/>
    <property type="evidence" value="ECO:0007669"/>
    <property type="project" value="UniProtKB-EC"/>
</dbReference>
<dbReference type="RefSeq" id="WP_132687312.1">
    <property type="nucleotide sequence ID" value="NZ_SKBU01000002.1"/>
</dbReference>
<sequence length="289" mass="31691">MHSAAKPNKIRVLLEMIRWEHTVFALPFAYAGMLAAPVPFTWWNFFWITVAMFGARTAGMTLNRIIDAKLDAANPRTRDRAIPRGLVSPREAWIFTGASIGLLVVATLALEPITRVLWPLVVLGFVLYPYTKRFTWLCHLALGIVNGLAPGAAWVAVTGEISWTPALIWAGTALWISGFDVIYALLDREFDVKHKVHSLPARFGGRPALGVARVWHGLAVLLFAAFGFAAGLGMVYFLGLAAIGALLVYEHLIVREDDPERLNAAFFNVNAVVSVVFLAAVLLDRVVGS</sequence>
<feature type="transmembrane region" description="Helical" evidence="10">
    <location>
        <begin position="92"/>
        <end position="110"/>
    </location>
</feature>
<evidence type="ECO:0000256" key="6">
    <source>
        <dbReference type="ARBA" id="ARBA00022692"/>
    </source>
</evidence>
<dbReference type="Gene3D" id="1.10.357.140">
    <property type="entry name" value="UbiA prenyltransferase"/>
    <property type="match status" value="1"/>
</dbReference>
<dbReference type="AlphaFoldDB" id="A0A4R1BTJ2"/>
<dbReference type="PANTHER" id="PTHR11048:SF28">
    <property type="entry name" value="4-HYDROXYBENZOATE POLYPRENYLTRANSFERASE, MITOCHONDRIAL"/>
    <property type="match status" value="1"/>
</dbReference>
<dbReference type="CDD" id="cd13959">
    <property type="entry name" value="PT_UbiA_COQ2"/>
    <property type="match status" value="1"/>
</dbReference>
<dbReference type="InterPro" id="IPR044878">
    <property type="entry name" value="UbiA_sf"/>
</dbReference>
<feature type="transmembrane region" description="Helical" evidence="10">
    <location>
        <begin position="163"/>
        <end position="186"/>
    </location>
</feature>
<keyword evidence="7 10" id="KW-1133">Transmembrane helix</keyword>
<keyword evidence="4" id="KW-0997">Cell inner membrane</keyword>
<dbReference type="InterPro" id="IPR000537">
    <property type="entry name" value="UbiA_prenyltransferase"/>
</dbReference>
<evidence type="ECO:0000256" key="4">
    <source>
        <dbReference type="ARBA" id="ARBA00022519"/>
    </source>
</evidence>
<feature type="transmembrane region" description="Helical" evidence="10">
    <location>
        <begin position="136"/>
        <end position="157"/>
    </location>
</feature>
<dbReference type="InterPro" id="IPR039653">
    <property type="entry name" value="Prenyltransferase"/>
</dbReference>
<dbReference type="InterPro" id="IPR006371">
    <property type="entry name" value="Polyprenyltransferase_UbiA-li"/>
</dbReference>
<comment type="subcellular location">
    <subcellularLocation>
        <location evidence="2">Membrane</location>
        <topology evidence="2">Multi-pass membrane protein</topology>
    </subcellularLocation>
</comment>
<proteinExistence type="inferred from homology"/>
<evidence type="ECO:0000256" key="9">
    <source>
        <dbReference type="ARBA" id="ARBA00034524"/>
    </source>
</evidence>
<dbReference type="Proteomes" id="UP000295244">
    <property type="component" value="Unassembled WGS sequence"/>
</dbReference>
<dbReference type="GO" id="GO:0006744">
    <property type="term" value="P:ubiquinone biosynthetic process"/>
    <property type="evidence" value="ECO:0007669"/>
    <property type="project" value="TreeGrafter"/>
</dbReference>
<comment type="similarity">
    <text evidence="3">Belongs to the UbiA prenyltransferase family.</text>
</comment>
<dbReference type="FunFam" id="1.20.120.1780:FF:000001">
    <property type="entry name" value="4-hydroxybenzoate octaprenyltransferase"/>
    <property type="match status" value="1"/>
</dbReference>
<dbReference type="PANTHER" id="PTHR11048">
    <property type="entry name" value="PRENYLTRANSFERASES"/>
    <property type="match status" value="1"/>
</dbReference>
<keyword evidence="4" id="KW-1003">Cell membrane</keyword>
<protein>
    <recommendedName>
        <fullName evidence="9">4-hydroxybenzoate polyprenyltransferase</fullName>
        <ecNumber evidence="9">2.5.1.39</ecNumber>
    </recommendedName>
</protein>
<feature type="transmembrane region" description="Helical" evidence="10">
    <location>
        <begin position="21"/>
        <end position="40"/>
    </location>
</feature>
<comment type="caution">
    <text evidence="11">The sequence shown here is derived from an EMBL/GenBank/DDBJ whole genome shotgun (WGS) entry which is preliminary data.</text>
</comment>
<keyword evidence="12" id="KW-1185">Reference proteome</keyword>
<dbReference type="GO" id="GO:0005886">
    <property type="term" value="C:plasma membrane"/>
    <property type="evidence" value="ECO:0007669"/>
    <property type="project" value="TreeGrafter"/>
</dbReference>
<dbReference type="EC" id="2.5.1.39" evidence="9"/>
<evidence type="ECO:0000256" key="3">
    <source>
        <dbReference type="ARBA" id="ARBA00005985"/>
    </source>
</evidence>
<evidence type="ECO:0000256" key="5">
    <source>
        <dbReference type="ARBA" id="ARBA00022679"/>
    </source>
</evidence>
<evidence type="ECO:0000256" key="2">
    <source>
        <dbReference type="ARBA" id="ARBA00004141"/>
    </source>
</evidence>
<comment type="cofactor">
    <cofactor evidence="1">
        <name>Mg(2+)</name>
        <dbReference type="ChEBI" id="CHEBI:18420"/>
    </cofactor>
</comment>
<keyword evidence="8 10" id="KW-0472">Membrane</keyword>
<evidence type="ECO:0000313" key="11">
    <source>
        <dbReference type="EMBL" id="TCJ20606.1"/>
    </source>
</evidence>
<evidence type="ECO:0000313" key="12">
    <source>
        <dbReference type="Proteomes" id="UP000295244"/>
    </source>
</evidence>
<evidence type="ECO:0000256" key="8">
    <source>
        <dbReference type="ARBA" id="ARBA00023136"/>
    </source>
</evidence>
<feature type="transmembrane region" description="Helical" evidence="10">
    <location>
        <begin position="234"/>
        <end position="253"/>
    </location>
</feature>
<keyword evidence="5 11" id="KW-0808">Transferase</keyword>
<organism evidence="11 12">
    <name type="scientific">Rubrobacter taiwanensis</name>
    <dbReference type="NCBI Taxonomy" id="185139"/>
    <lineage>
        <taxon>Bacteria</taxon>
        <taxon>Bacillati</taxon>
        <taxon>Actinomycetota</taxon>
        <taxon>Rubrobacteria</taxon>
        <taxon>Rubrobacterales</taxon>
        <taxon>Rubrobacteraceae</taxon>
        <taxon>Rubrobacter</taxon>
    </lineage>
</organism>
<dbReference type="NCBIfam" id="TIGR01475">
    <property type="entry name" value="ubiA_other"/>
    <property type="match status" value="1"/>
</dbReference>
<accession>A0A4R1BTJ2</accession>
<evidence type="ECO:0000256" key="7">
    <source>
        <dbReference type="ARBA" id="ARBA00022989"/>
    </source>
</evidence>
<name>A0A4R1BTJ2_9ACTN</name>
<evidence type="ECO:0000256" key="1">
    <source>
        <dbReference type="ARBA" id="ARBA00001946"/>
    </source>
</evidence>
<dbReference type="Gene3D" id="1.20.120.1780">
    <property type="entry name" value="UbiA prenyltransferase"/>
    <property type="match status" value="1"/>
</dbReference>
<dbReference type="FunFam" id="1.10.357.140:FF:000008">
    <property type="entry name" value="4-hydroxybenzoate octaprenyltransferase"/>
    <property type="match status" value="1"/>
</dbReference>
<gene>
    <name evidence="11" type="ORF">E0L93_00920</name>
</gene>
<reference evidence="11 12" key="1">
    <citation type="submission" date="2019-03" db="EMBL/GenBank/DDBJ databases">
        <title>Whole genome sequence of a novel Rubrobacter taiwanensis strain, isolated from Yellowstone National Park.</title>
        <authorList>
            <person name="Freed S."/>
            <person name="Ramaley R.F."/>
            <person name="Kyndt J.A."/>
        </authorList>
    </citation>
    <scope>NUCLEOTIDE SEQUENCE [LARGE SCALE GENOMIC DNA]</scope>
    <source>
        <strain evidence="11 12">Yellowstone</strain>
    </source>
</reference>
<feature type="transmembrane region" description="Helical" evidence="10">
    <location>
        <begin position="265"/>
        <end position="283"/>
    </location>
</feature>
<keyword evidence="6 10" id="KW-0812">Transmembrane</keyword>